<gene>
    <name evidence="5" type="ORF">MMH89_03805</name>
</gene>
<comment type="subcellular location">
    <subcellularLocation>
        <location evidence="1">Membrane</location>
    </subcellularLocation>
</comment>
<dbReference type="InterPro" id="IPR035243">
    <property type="entry name" value="TamA_POTRA_Dom_1"/>
</dbReference>
<evidence type="ECO:0000259" key="4">
    <source>
        <dbReference type="Pfam" id="PF17243"/>
    </source>
</evidence>
<dbReference type="RefSeq" id="WP_258568126.1">
    <property type="nucleotide sequence ID" value="NZ_CP092900.1"/>
</dbReference>
<feature type="domain" description="TamA POTRA" evidence="4">
    <location>
        <begin position="37"/>
        <end position="95"/>
    </location>
</feature>
<dbReference type="Gene3D" id="2.40.160.50">
    <property type="entry name" value="membrane protein fhac: a member of the omp85/tpsb transporter family"/>
    <property type="match status" value="1"/>
</dbReference>
<evidence type="ECO:0000259" key="3">
    <source>
        <dbReference type="Pfam" id="PF01103"/>
    </source>
</evidence>
<evidence type="ECO:0000313" key="5">
    <source>
        <dbReference type="EMBL" id="UTC24342.1"/>
    </source>
</evidence>
<dbReference type="InterPro" id="IPR000184">
    <property type="entry name" value="Bac_surfAg_D15"/>
</dbReference>
<name>A0ABY5DKK3_9GAMM</name>
<keyword evidence="2" id="KW-0472">Membrane</keyword>
<accession>A0ABY5DKK3</accession>
<protein>
    <submittedName>
        <fullName evidence="5">BamA/TamA family outer membrane protein</fullName>
    </submittedName>
</protein>
<evidence type="ECO:0000256" key="1">
    <source>
        <dbReference type="ARBA" id="ARBA00004370"/>
    </source>
</evidence>
<evidence type="ECO:0000313" key="6">
    <source>
        <dbReference type="Proteomes" id="UP001055955"/>
    </source>
</evidence>
<dbReference type="Pfam" id="PF17243">
    <property type="entry name" value="POTRA_TamA_1"/>
    <property type="match status" value="1"/>
</dbReference>
<proteinExistence type="predicted"/>
<organism evidence="5 6">
    <name type="scientific">Candidatus Comchoanobacter bicostacola</name>
    <dbReference type="NCBI Taxonomy" id="2919598"/>
    <lineage>
        <taxon>Bacteria</taxon>
        <taxon>Pseudomonadati</taxon>
        <taxon>Pseudomonadota</taxon>
        <taxon>Gammaproteobacteria</taxon>
        <taxon>Candidatus Comchoanobacterales</taxon>
        <taxon>Candidatus Comchoanobacteraceae</taxon>
        <taxon>Candidatus Comchoanobacter</taxon>
    </lineage>
</organism>
<evidence type="ECO:0000256" key="2">
    <source>
        <dbReference type="ARBA" id="ARBA00023136"/>
    </source>
</evidence>
<sequence>MFLIQSHLTYHKLTQDMNKLLLTLLITSSLALAKPYISGAPQEIIQNIENRLASKKISLDKTYSYQVIQLKSEISEAIYPYGYFNPKVEIIPSDNGQTVIKLVLGELTRIEEITFDTENSESEQDQLNANIQRVIQSYHHSAFSSANLQSIQHDLNIILKKIGYKSVQVKRENTTIDLVRNTNTLHYSILLGPKYYVGEVTLNDSALPHCLEKFLTFAPGSIYQESDILQAQSNIQQAQVYSRVSFKVTDNPAQTNIQDVNIITDPLNSLDYAIGLGILANSDTEENFDPSLQLSFTLNNILECGGKIINNIYISYLDHQFTSDLYFPSSTHLHDYSLLSTNVRSFLQQSNDKGENFSLSFIIHKEAGNFTIEPSINYLIEKSSINIEIDQNPNSYTTKLLYPKLKSHFLHKSENNTLSLKANILGTYENAGSDITLTRYYLSSKNIFHYNSITVQNQVSYGEISTDDFEQVPLSMHFTLGGPDSVRGLENKEINQGKRMLLSRNAIQYPFKVLLLGGFFDTGYCSQDNSDTYQPSYGALLTYQSPYSRFNLSIGKNHNTGKIVIHFGVEAEEHL</sequence>
<keyword evidence="6" id="KW-1185">Reference proteome</keyword>
<dbReference type="Proteomes" id="UP001055955">
    <property type="component" value="Chromosome"/>
</dbReference>
<feature type="domain" description="Bacterial surface antigen (D15)" evidence="3">
    <location>
        <begin position="427"/>
        <end position="568"/>
    </location>
</feature>
<dbReference type="Gene3D" id="3.10.20.310">
    <property type="entry name" value="membrane protein fhac"/>
    <property type="match status" value="1"/>
</dbReference>
<dbReference type="EMBL" id="CP092900">
    <property type="protein sequence ID" value="UTC24342.1"/>
    <property type="molecule type" value="Genomic_DNA"/>
</dbReference>
<reference evidence="5 6" key="1">
    <citation type="journal article" date="2022" name="Nat. Microbiol.">
        <title>The microbiome of a bacterivorous marine choanoflagellate contains a resource-demanding obligate bacterial associate.</title>
        <authorList>
            <person name="Needham D.M."/>
            <person name="Poirier C."/>
            <person name="Bachy C."/>
            <person name="George E.E."/>
            <person name="Wilken S."/>
            <person name="Yung C.C.M."/>
            <person name="Limardo A.J."/>
            <person name="Morando M."/>
            <person name="Sudek L."/>
            <person name="Malmstrom R.R."/>
            <person name="Keeling P.J."/>
            <person name="Santoro A.E."/>
            <person name="Worden A.Z."/>
        </authorList>
    </citation>
    <scope>NUCLEOTIDE SEQUENCE [LARGE SCALE GENOMIC DNA]</scope>
    <source>
        <strain evidence="5 6">Comchoano-1</strain>
    </source>
</reference>
<dbReference type="Pfam" id="PF01103">
    <property type="entry name" value="Omp85"/>
    <property type="match status" value="1"/>
</dbReference>